<evidence type="ECO:0000313" key="4">
    <source>
        <dbReference type="Proteomes" id="UP001243846"/>
    </source>
</evidence>
<feature type="compositionally biased region" description="Low complexity" evidence="1">
    <location>
        <begin position="39"/>
        <end position="53"/>
    </location>
</feature>
<feature type="chain" id="PRO_5046272897" evidence="2">
    <location>
        <begin position="22"/>
        <end position="53"/>
    </location>
</feature>
<feature type="signal peptide" evidence="2">
    <location>
        <begin position="1"/>
        <end position="21"/>
    </location>
</feature>
<organism evidence="3 4">
    <name type="scientific">Paracoccus cavernae</name>
    <dbReference type="NCBI Taxonomy" id="1571207"/>
    <lineage>
        <taxon>Bacteria</taxon>
        <taxon>Pseudomonadati</taxon>
        <taxon>Pseudomonadota</taxon>
        <taxon>Alphaproteobacteria</taxon>
        <taxon>Rhodobacterales</taxon>
        <taxon>Paracoccaceae</taxon>
        <taxon>Paracoccus</taxon>
    </lineage>
</organism>
<keyword evidence="4" id="KW-1185">Reference proteome</keyword>
<accession>A0ABT8D9K7</accession>
<name>A0ABT8D9K7_9RHOB</name>
<feature type="region of interest" description="Disordered" evidence="1">
    <location>
        <begin position="18"/>
        <end position="53"/>
    </location>
</feature>
<evidence type="ECO:0000256" key="1">
    <source>
        <dbReference type="SAM" id="MobiDB-lite"/>
    </source>
</evidence>
<gene>
    <name evidence="3" type="ORF">QWZ10_13715</name>
</gene>
<protein>
    <submittedName>
        <fullName evidence="3">Uncharacterized protein</fullName>
    </submittedName>
</protein>
<keyword evidence="2" id="KW-0732">Signal</keyword>
<comment type="caution">
    <text evidence="3">The sequence shown here is derived from an EMBL/GenBank/DDBJ whole genome shotgun (WGS) entry which is preliminary data.</text>
</comment>
<proteinExistence type="predicted"/>
<dbReference type="EMBL" id="JAUFRC010000001">
    <property type="protein sequence ID" value="MDN3712542.1"/>
    <property type="molecule type" value="Genomic_DNA"/>
</dbReference>
<evidence type="ECO:0000256" key="2">
    <source>
        <dbReference type="SAM" id="SignalP"/>
    </source>
</evidence>
<sequence>MTKRLIPLALMALLAASPLNAQEPPAPKPDVPESGTGGAEATAEADAITPRWS</sequence>
<dbReference type="Proteomes" id="UP001243846">
    <property type="component" value="Unassembled WGS sequence"/>
</dbReference>
<reference evidence="4" key="1">
    <citation type="journal article" date="2019" name="Int. J. Syst. Evol. Microbiol.">
        <title>The Global Catalogue of Microorganisms (GCM) 10K type strain sequencing project: providing services to taxonomists for standard genome sequencing and annotation.</title>
        <authorList>
            <consortium name="The Broad Institute Genomics Platform"/>
            <consortium name="The Broad Institute Genome Sequencing Center for Infectious Disease"/>
            <person name="Wu L."/>
            <person name="Ma J."/>
        </authorList>
    </citation>
    <scope>NUCLEOTIDE SEQUENCE [LARGE SCALE GENOMIC DNA]</scope>
    <source>
        <strain evidence="4">CECT 8482</strain>
    </source>
</reference>
<evidence type="ECO:0000313" key="3">
    <source>
        <dbReference type="EMBL" id="MDN3712542.1"/>
    </source>
</evidence>